<sequence length="118" mass="13459">MFQCPPEPPNQTNNQNHHISPPLPLKANYIHIVPVSAHAASPDEHEHQHERECEHEPYIRPKYKTLLCSIPIRKPSPAQSSNQAIQSLVVSYPGHSYRTPAIHHHTSMALCYLWYLSA</sequence>
<organism evidence="2 3">
    <name type="scientific">Aspergillus phoenicis ATCC 13157</name>
    <dbReference type="NCBI Taxonomy" id="1353007"/>
    <lineage>
        <taxon>Eukaryota</taxon>
        <taxon>Fungi</taxon>
        <taxon>Dikarya</taxon>
        <taxon>Ascomycota</taxon>
        <taxon>Pezizomycotina</taxon>
        <taxon>Eurotiomycetes</taxon>
        <taxon>Eurotiomycetidae</taxon>
        <taxon>Eurotiales</taxon>
        <taxon>Aspergillaceae</taxon>
        <taxon>Aspergillus</taxon>
    </lineage>
</organism>
<gene>
    <name evidence="2" type="ORF">M752DRAFT_3247</name>
</gene>
<proteinExistence type="predicted"/>
<dbReference type="EMBL" id="KZ851844">
    <property type="protein sequence ID" value="RDK47621.1"/>
    <property type="molecule type" value="Genomic_DNA"/>
</dbReference>
<dbReference type="AlphaFoldDB" id="A0A370PZK9"/>
<evidence type="ECO:0000313" key="2">
    <source>
        <dbReference type="EMBL" id="RDK47621.1"/>
    </source>
</evidence>
<evidence type="ECO:0000313" key="3">
    <source>
        <dbReference type="Proteomes" id="UP000254937"/>
    </source>
</evidence>
<accession>A0A370PZK9</accession>
<evidence type="ECO:0000256" key="1">
    <source>
        <dbReference type="SAM" id="MobiDB-lite"/>
    </source>
</evidence>
<dbReference type="Proteomes" id="UP000254937">
    <property type="component" value="Unassembled WGS sequence"/>
</dbReference>
<keyword evidence="3" id="KW-1185">Reference proteome</keyword>
<protein>
    <submittedName>
        <fullName evidence="2">Uncharacterized protein</fullName>
    </submittedName>
</protein>
<reference evidence="2 3" key="1">
    <citation type="submission" date="2018-07" db="EMBL/GenBank/DDBJ databases">
        <title>Section-level genome sequencing of Aspergillus section Nigri to investigate inter- and intra-species variation.</title>
        <authorList>
            <consortium name="DOE Joint Genome Institute"/>
            <person name="Vesth T.C."/>
            <person name="Nybo J.L."/>
            <person name="Theobald S."/>
            <person name="Frisvad J.C."/>
            <person name="Larsen T.O."/>
            <person name="Nielsen K.F."/>
            <person name="Hoof J.B."/>
            <person name="Brandl J."/>
            <person name="Salamov A."/>
            <person name="Riley R."/>
            <person name="Gladden J.M."/>
            <person name="Phatale P."/>
            <person name="Nielsen M.T."/>
            <person name="Lyhne E.K."/>
            <person name="Kogle M.E."/>
            <person name="Strasser K."/>
            <person name="McDonnell E."/>
            <person name="Barry K."/>
            <person name="Clum A."/>
            <person name="Chen C."/>
            <person name="Nolan M."/>
            <person name="Sandor L."/>
            <person name="Kuo A."/>
            <person name="Lipzen A."/>
            <person name="Hainaut M."/>
            <person name="Drula E."/>
            <person name="Tsang A."/>
            <person name="Magnuson J.K."/>
            <person name="Henrissat B."/>
            <person name="Wiebenga A."/>
            <person name="Simmons B.A."/>
            <person name="Makela M.R."/>
            <person name="De vries R.P."/>
            <person name="Grigoriev I.V."/>
            <person name="Mortensen U.H."/>
            <person name="Baker S.E."/>
            <person name="Andersen M.R."/>
        </authorList>
    </citation>
    <scope>NUCLEOTIDE SEQUENCE [LARGE SCALE GENOMIC DNA]</scope>
    <source>
        <strain evidence="2 3">ATCC 13157</strain>
    </source>
</reference>
<name>A0A370PZK9_ASPPH</name>
<feature type="region of interest" description="Disordered" evidence="1">
    <location>
        <begin position="1"/>
        <end position="22"/>
    </location>
</feature>